<reference evidence="8" key="1">
    <citation type="journal article" date="2018" name="BMC Genomics">
        <title>Comparative genomics of the wheat fungal pathogen Pyrenophora tritici-repentis reveals chromosomal variations and genome plasticity.</title>
        <authorList>
            <person name="Moolhuijzen P."/>
            <person name="See P.T."/>
            <person name="Hane J.K."/>
            <person name="Shi G."/>
            <person name="Liu Z."/>
            <person name="Oliver R.P."/>
            <person name="Moffat C.S."/>
        </authorList>
    </citation>
    <scope>NUCLEOTIDE SEQUENCE [LARGE SCALE GENOMIC DNA]</scope>
    <source>
        <strain evidence="8">M4</strain>
    </source>
</reference>
<keyword evidence="11" id="KW-1185">Reference proteome</keyword>
<evidence type="ECO:0000256" key="6">
    <source>
        <dbReference type="SAM" id="MobiDB-lite"/>
    </source>
</evidence>
<name>A0A2W1G1H5_9PLEO</name>
<dbReference type="PANTHER" id="PTHR24379">
    <property type="entry name" value="KRAB AND ZINC FINGER DOMAIN-CONTAINING"/>
    <property type="match status" value="1"/>
</dbReference>
<keyword evidence="4" id="KW-0862">Zinc</keyword>
<evidence type="ECO:0000259" key="7">
    <source>
        <dbReference type="PROSITE" id="PS50157"/>
    </source>
</evidence>
<dbReference type="Proteomes" id="UP000249757">
    <property type="component" value="Unassembled WGS sequence"/>
</dbReference>
<dbReference type="Gene3D" id="3.30.160.60">
    <property type="entry name" value="Classic Zinc Finger"/>
    <property type="match status" value="3"/>
</dbReference>
<evidence type="ECO:0000256" key="2">
    <source>
        <dbReference type="ARBA" id="ARBA00022737"/>
    </source>
</evidence>
<dbReference type="PROSITE" id="PS50157">
    <property type="entry name" value="ZINC_FINGER_C2H2_2"/>
    <property type="match status" value="1"/>
</dbReference>
<feature type="domain" description="C2H2-type" evidence="7">
    <location>
        <begin position="193"/>
        <end position="219"/>
    </location>
</feature>
<evidence type="ECO:0000313" key="8">
    <source>
        <dbReference type="EMBL" id="KAF7575120.1"/>
    </source>
</evidence>
<dbReference type="AlphaFoldDB" id="A0A2W1G1H5"/>
<evidence type="ECO:0000256" key="5">
    <source>
        <dbReference type="PROSITE-ProRule" id="PRU00042"/>
    </source>
</evidence>
<dbReference type="EMBL" id="NRDI02000007">
    <property type="protein sequence ID" value="KAI1515127.1"/>
    <property type="molecule type" value="Genomic_DNA"/>
</dbReference>
<keyword evidence="1" id="KW-0479">Metal-binding</keyword>
<keyword evidence="2" id="KW-0677">Repeat</keyword>
<keyword evidence="3 5" id="KW-0863">Zinc-finger</keyword>
<evidence type="ECO:0000256" key="4">
    <source>
        <dbReference type="ARBA" id="ARBA00022833"/>
    </source>
</evidence>
<gene>
    <name evidence="9" type="ORF">Ptr86124_006450</name>
    <name evidence="8" type="ORF">PtrM4_067440</name>
</gene>
<accession>A0A2W1G1H5</accession>
<evidence type="ECO:0000256" key="3">
    <source>
        <dbReference type="ARBA" id="ARBA00022771"/>
    </source>
</evidence>
<dbReference type="InterPro" id="IPR013087">
    <property type="entry name" value="Znf_C2H2_type"/>
</dbReference>
<reference evidence="9" key="2">
    <citation type="submission" date="2021-05" db="EMBL/GenBank/DDBJ databases">
        <authorList>
            <person name="Moolhuijzen P.M."/>
            <person name="Moffat C.S."/>
        </authorList>
    </citation>
    <scope>NUCLEOTIDE SEQUENCE</scope>
    <source>
        <strain evidence="9">86-124</strain>
    </source>
</reference>
<evidence type="ECO:0000313" key="9">
    <source>
        <dbReference type="EMBL" id="KAI1515127.1"/>
    </source>
</evidence>
<protein>
    <submittedName>
        <fullName evidence="8">Zn-ribbon RNA-binding protein with a function in translation</fullName>
    </submittedName>
</protein>
<dbReference type="GO" id="GO:0008270">
    <property type="term" value="F:zinc ion binding"/>
    <property type="evidence" value="ECO:0007669"/>
    <property type="project" value="UniProtKB-KW"/>
</dbReference>
<evidence type="ECO:0000313" key="11">
    <source>
        <dbReference type="Proteomes" id="UP000249757"/>
    </source>
</evidence>
<evidence type="ECO:0000313" key="10">
    <source>
        <dbReference type="Proteomes" id="UP000245464"/>
    </source>
</evidence>
<dbReference type="PANTHER" id="PTHR24379:SF121">
    <property type="entry name" value="C2H2-TYPE DOMAIN-CONTAINING PROTEIN"/>
    <property type="match status" value="1"/>
</dbReference>
<comment type="caution">
    <text evidence="8">The sequence shown here is derived from an EMBL/GenBank/DDBJ whole genome shotgun (WGS) entry which is preliminary data.</text>
</comment>
<dbReference type="Pfam" id="PF12874">
    <property type="entry name" value="zf-met"/>
    <property type="match status" value="1"/>
</dbReference>
<proteinExistence type="predicted"/>
<reference evidence="11" key="4">
    <citation type="journal article" date="2022" name="Microb. Genom.">
        <title>A global pangenome for the wheat fungal pathogen Pyrenophora tritici-repentis and prediction of effector protein structural homology.</title>
        <authorList>
            <person name="Moolhuijzen P.M."/>
            <person name="See P.T."/>
            <person name="Shi G."/>
            <person name="Powell H.R."/>
            <person name="Cockram J."/>
            <person name="Jorgensen L.N."/>
            <person name="Benslimane H."/>
            <person name="Strelkov S.E."/>
            <person name="Turner J."/>
            <person name="Liu Z."/>
            <person name="Moffat C.S."/>
        </authorList>
    </citation>
    <scope>NUCLEOTIDE SEQUENCE [LARGE SCALE GENOMIC DNA]</scope>
</reference>
<feature type="region of interest" description="Disordered" evidence="6">
    <location>
        <begin position="1"/>
        <end position="34"/>
    </location>
</feature>
<dbReference type="SMART" id="SM00355">
    <property type="entry name" value="ZnF_C2H2"/>
    <property type="match status" value="10"/>
</dbReference>
<dbReference type="SUPFAM" id="SSF57667">
    <property type="entry name" value="beta-beta-alpha zinc fingers"/>
    <property type="match status" value="1"/>
</dbReference>
<dbReference type="InterPro" id="IPR036236">
    <property type="entry name" value="Znf_C2H2_sf"/>
</dbReference>
<dbReference type="OrthoDB" id="6105938at2759"/>
<organism evidence="8 10">
    <name type="scientific">Pyrenophora tritici-repentis</name>
    <dbReference type="NCBI Taxonomy" id="45151"/>
    <lineage>
        <taxon>Eukaryota</taxon>
        <taxon>Fungi</taxon>
        <taxon>Dikarya</taxon>
        <taxon>Ascomycota</taxon>
        <taxon>Pezizomycotina</taxon>
        <taxon>Dothideomycetes</taxon>
        <taxon>Pleosporomycetidae</taxon>
        <taxon>Pleosporales</taxon>
        <taxon>Pleosporineae</taxon>
        <taxon>Pleosporaceae</taxon>
        <taxon>Pyrenophora</taxon>
    </lineage>
</organism>
<dbReference type="EMBL" id="NQIK02000002">
    <property type="protein sequence ID" value="KAF7575120.1"/>
    <property type="molecule type" value="Genomic_DNA"/>
</dbReference>
<dbReference type="Proteomes" id="UP000245464">
    <property type="component" value="Chromosome 2"/>
</dbReference>
<sequence>MAKNGANRYALFTDNDENAQPASEPVTDPSKNPFVNQVADNSIPWQEVKKRGPVVQSQPQSEQATYHTLRPAKERTKTTVAGPFSKEDRIRCISFSTSESAEKVYDPHENWCGVCFIKFPTKNAIITHVKQTPEHHHYCNLCKRVFKDRNGLKNHVDNSNDHDVHCNLCLSAFKDEWGLKNHFENNYTVNHEFVCLICLRGFRTRAEMDRHLQTAEMHTWCATCQRRFRTQDERDAHWRTTNRHKHCLQPGCVFDAPDQATLTHHLKHDHFQCEGCKRILPSQTKLNQHYEKCSLAIPCPQCGDHCAGQAQLALHLEHCYYCEECGFHTHHEGNFHIHLTKHIPANIACWGCTAPMRTYSSLINHLESGRCPKLNEPALLMRCLGKWWYSPLYMDLDMHAQIRTGRVNIIEVQQWMNQGVLHPFVCRYPGCGKVFNHLSSLVLHCESKACAWDVSRLNMPGLEKEFRQLCLRRDSGTSSW</sequence>
<reference evidence="9" key="3">
    <citation type="journal article" date="2022" name="bioRxiv">
        <title>A global pangenome for the wheat fungal pathogen Pyrenophora tritici-repentis and prediction of effector protein structural homology.</title>
        <authorList>
            <person name="Moolhuijzen P."/>
            <person name="See P.T."/>
            <person name="Shi G."/>
            <person name="Powell H.R."/>
            <person name="Cockram J."/>
            <person name="Jorgensen L.N."/>
            <person name="Benslimane H."/>
            <person name="Strelkov S.E."/>
            <person name="Turner J."/>
            <person name="Liu Z."/>
            <person name="Moffat C.S."/>
        </authorList>
    </citation>
    <scope>NUCLEOTIDE SEQUENCE</scope>
    <source>
        <strain evidence="9">86-124</strain>
    </source>
</reference>
<evidence type="ECO:0000256" key="1">
    <source>
        <dbReference type="ARBA" id="ARBA00022723"/>
    </source>
</evidence>